<gene>
    <name evidence="1" type="ORF">O6H91_17G015600</name>
</gene>
<evidence type="ECO:0000313" key="1">
    <source>
        <dbReference type="EMBL" id="KAJ7524674.1"/>
    </source>
</evidence>
<keyword evidence="2" id="KW-1185">Reference proteome</keyword>
<name>A0ACC2B4F7_DIPCM</name>
<evidence type="ECO:0000313" key="2">
    <source>
        <dbReference type="Proteomes" id="UP001162992"/>
    </source>
</evidence>
<sequence>MATICRCSSSSVQLRPSFSQLGRGATRRFGQVLINCMPKRPSGKLQQHASMQDLANQRKRPSISAMSESDTEQAFKNTAELDRLINTLRDSDNSELSKLVAENVLAFDTNFWLRLATRTELCESSDDKLDYEELASNLMKVIERLVQKTEEKIDSSTDVLKSVLRPITTELTEEIVWPPPDARNLALMKKELLQREQEGYLDESFLSEVNAQLRQAKEDKDKPGLVAMLQRVLQLYAARVLSKRSYAKKGDKKVDEGEQLLETIISVEEESWNDLLRTGLLLGGGNVEAEDFSRVISKRIERTLMRTDSGSYTQRVLVEYLKEIEKRYESLVEAFKASPQN</sequence>
<proteinExistence type="predicted"/>
<dbReference type="EMBL" id="CM055108">
    <property type="protein sequence ID" value="KAJ7524674.1"/>
    <property type="molecule type" value="Genomic_DNA"/>
</dbReference>
<comment type="caution">
    <text evidence="1">The sequence shown here is derived from an EMBL/GenBank/DDBJ whole genome shotgun (WGS) entry which is preliminary data.</text>
</comment>
<dbReference type="Proteomes" id="UP001162992">
    <property type="component" value="Chromosome 17"/>
</dbReference>
<organism evidence="1 2">
    <name type="scientific">Diphasiastrum complanatum</name>
    <name type="common">Issler's clubmoss</name>
    <name type="synonym">Lycopodium complanatum</name>
    <dbReference type="NCBI Taxonomy" id="34168"/>
    <lineage>
        <taxon>Eukaryota</taxon>
        <taxon>Viridiplantae</taxon>
        <taxon>Streptophyta</taxon>
        <taxon>Embryophyta</taxon>
        <taxon>Tracheophyta</taxon>
        <taxon>Lycopodiopsida</taxon>
        <taxon>Lycopodiales</taxon>
        <taxon>Lycopodiaceae</taxon>
        <taxon>Lycopodioideae</taxon>
        <taxon>Diphasiastrum</taxon>
    </lineage>
</organism>
<accession>A0ACC2B4F7</accession>
<reference evidence="2" key="1">
    <citation type="journal article" date="2024" name="Proc. Natl. Acad. Sci. U.S.A.">
        <title>Extraordinary preservation of gene collinearity over three hundred million years revealed in homosporous lycophytes.</title>
        <authorList>
            <person name="Li C."/>
            <person name="Wickell D."/>
            <person name="Kuo L.Y."/>
            <person name="Chen X."/>
            <person name="Nie B."/>
            <person name="Liao X."/>
            <person name="Peng D."/>
            <person name="Ji J."/>
            <person name="Jenkins J."/>
            <person name="Williams M."/>
            <person name="Shu S."/>
            <person name="Plott C."/>
            <person name="Barry K."/>
            <person name="Rajasekar S."/>
            <person name="Grimwood J."/>
            <person name="Han X."/>
            <person name="Sun S."/>
            <person name="Hou Z."/>
            <person name="He W."/>
            <person name="Dai G."/>
            <person name="Sun C."/>
            <person name="Schmutz J."/>
            <person name="Leebens-Mack J.H."/>
            <person name="Li F.W."/>
            <person name="Wang L."/>
        </authorList>
    </citation>
    <scope>NUCLEOTIDE SEQUENCE [LARGE SCALE GENOMIC DNA]</scope>
    <source>
        <strain evidence="2">cv. PW_Plant_1</strain>
    </source>
</reference>
<protein>
    <submittedName>
        <fullName evidence="1">Uncharacterized protein</fullName>
    </submittedName>
</protein>